<protein>
    <submittedName>
        <fullName evidence="6">U4/U6.U5 tri-snRNP-associated protein 1</fullName>
    </submittedName>
</protein>
<dbReference type="OrthoDB" id="5583at2759"/>
<evidence type="ECO:0000313" key="6">
    <source>
        <dbReference type="RefSeq" id="XP_013914161.1"/>
    </source>
</evidence>
<dbReference type="RefSeq" id="XP_013914161.1">
    <property type="nucleotide sequence ID" value="XM_014058686.1"/>
</dbReference>
<evidence type="ECO:0000256" key="3">
    <source>
        <dbReference type="ARBA" id="ARBA00023242"/>
    </source>
</evidence>
<name>A0A6I9XJF2_9SAUR</name>
<accession>A0A6I9XJF2</accession>
<reference evidence="6" key="1">
    <citation type="submission" date="2025-08" db="UniProtKB">
        <authorList>
            <consortium name="RefSeq"/>
        </authorList>
    </citation>
    <scope>IDENTIFICATION</scope>
    <source>
        <tissue evidence="6">Skeletal muscle</tissue>
    </source>
</reference>
<evidence type="ECO:0000313" key="5">
    <source>
        <dbReference type="Proteomes" id="UP000504617"/>
    </source>
</evidence>
<dbReference type="PANTHER" id="PTHR14152">
    <property type="entry name" value="SQUAMOUS CELL CARCINOMA ANTIGEN RECOGNISED BY CYTOTOXIC T LYMPHOCYTES"/>
    <property type="match status" value="1"/>
</dbReference>
<dbReference type="Proteomes" id="UP000504617">
    <property type="component" value="Unplaced"/>
</dbReference>
<feature type="region of interest" description="Disordered" evidence="4">
    <location>
        <begin position="1"/>
        <end position="28"/>
    </location>
</feature>
<dbReference type="GO" id="GO:0000481">
    <property type="term" value="P:maturation of 5S rRNA"/>
    <property type="evidence" value="ECO:0007669"/>
    <property type="project" value="TreeGrafter"/>
</dbReference>
<evidence type="ECO:0000256" key="2">
    <source>
        <dbReference type="ARBA" id="ARBA00006076"/>
    </source>
</evidence>
<organism evidence="5 6">
    <name type="scientific">Thamnophis sirtalis</name>
    <dbReference type="NCBI Taxonomy" id="35019"/>
    <lineage>
        <taxon>Eukaryota</taxon>
        <taxon>Metazoa</taxon>
        <taxon>Chordata</taxon>
        <taxon>Craniata</taxon>
        <taxon>Vertebrata</taxon>
        <taxon>Euteleostomi</taxon>
        <taxon>Lepidosauria</taxon>
        <taxon>Squamata</taxon>
        <taxon>Bifurcata</taxon>
        <taxon>Unidentata</taxon>
        <taxon>Episquamata</taxon>
        <taxon>Toxicofera</taxon>
        <taxon>Serpentes</taxon>
        <taxon>Colubroidea</taxon>
        <taxon>Colubridae</taxon>
        <taxon>Natricinae</taxon>
        <taxon>Thamnophis</taxon>
    </lineage>
</organism>
<dbReference type="GO" id="GO:0046540">
    <property type="term" value="C:U4/U6 x U5 tri-snRNP complex"/>
    <property type="evidence" value="ECO:0007669"/>
    <property type="project" value="TreeGrafter"/>
</dbReference>
<feature type="region of interest" description="Disordered" evidence="4">
    <location>
        <begin position="93"/>
        <end position="130"/>
    </location>
</feature>
<proteinExistence type="inferred from homology"/>
<dbReference type="Pfam" id="PF03343">
    <property type="entry name" value="SART-1"/>
    <property type="match status" value="1"/>
</dbReference>
<keyword evidence="3" id="KW-0539">Nucleus</keyword>
<comment type="subcellular location">
    <subcellularLocation>
        <location evidence="1">Nucleus</location>
    </subcellularLocation>
</comment>
<dbReference type="AlphaFoldDB" id="A0A6I9XJF2"/>
<keyword evidence="5" id="KW-1185">Reference proteome</keyword>
<dbReference type="CTD" id="9092"/>
<dbReference type="InterPro" id="IPR005011">
    <property type="entry name" value="SNU66/SART1"/>
</dbReference>
<comment type="similarity">
    <text evidence="2">Belongs to the SNU66/SART1 family.</text>
</comment>
<dbReference type="GO" id="GO:0045292">
    <property type="term" value="P:mRNA cis splicing, via spliceosome"/>
    <property type="evidence" value="ECO:0007669"/>
    <property type="project" value="TreeGrafter"/>
</dbReference>
<gene>
    <name evidence="6" type="primary">SART1</name>
</gene>
<evidence type="ECO:0000256" key="4">
    <source>
        <dbReference type="SAM" id="MobiDB-lite"/>
    </source>
</evidence>
<dbReference type="KEGG" id="tsr:106542844"/>
<evidence type="ECO:0000256" key="1">
    <source>
        <dbReference type="ARBA" id="ARBA00004123"/>
    </source>
</evidence>
<dbReference type="PANTHER" id="PTHR14152:SF5">
    <property type="entry name" value="U4_U6.U5 TRI-SNRNP-ASSOCIATED PROTEIN 1"/>
    <property type="match status" value="1"/>
</dbReference>
<dbReference type="GeneID" id="106542844"/>
<sequence length="152" mass="17141">MWAEDAMEGPHSPPVLEEDEAEMELQKQLEKGRKLRQIQLLKDSGEKVVEIVRTLGRSRTQEDDAELEKKGAIVFNATSEFCRTLGEIPTYGLAGNREEQEELLDFERDDERSATGGSDSDGEENIGWSMVNLDEEKHQQDLFQAAGIPIAY</sequence>